<dbReference type="EMBL" id="AP028907">
    <property type="protein sequence ID" value="BES82271.1"/>
    <property type="molecule type" value="Genomic_DNA"/>
</dbReference>
<proteinExistence type="predicted"/>
<reference evidence="2 3" key="1">
    <citation type="submission" date="2023-09" db="EMBL/GenBank/DDBJ databases">
        <title>Pyrofollis japonicus gen. nov. sp. nov., a novel member of the family Pyrodictiaceae isolated from the Iheya North hydrothermal field.</title>
        <authorList>
            <person name="Miyazaki U."/>
            <person name="Sanari M."/>
            <person name="Tame A."/>
            <person name="Kitajima M."/>
            <person name="Okamoto A."/>
            <person name="Sawayama S."/>
            <person name="Miyazaki J."/>
            <person name="Takai K."/>
            <person name="Nakagawa S."/>
        </authorList>
    </citation>
    <scope>NUCLEOTIDE SEQUENCE [LARGE SCALE GENOMIC DNA]</scope>
    <source>
        <strain evidence="2 3">AV2</strain>
    </source>
</reference>
<keyword evidence="3" id="KW-1185">Reference proteome</keyword>
<feature type="region of interest" description="Disordered" evidence="1">
    <location>
        <begin position="1"/>
        <end position="64"/>
    </location>
</feature>
<sequence length="64" mass="6795">MLGRLLGYGNRACSEDAESPGPSTPRPTDAQPTPINGELRRPYGPGGWSKRPGHRRGPLLAASL</sequence>
<evidence type="ECO:0000256" key="1">
    <source>
        <dbReference type="SAM" id="MobiDB-lite"/>
    </source>
</evidence>
<accession>A0ABN6ZPU9</accession>
<evidence type="ECO:0000313" key="2">
    <source>
        <dbReference type="EMBL" id="BES82271.1"/>
    </source>
</evidence>
<gene>
    <name evidence="2" type="ORF">PABY_18380</name>
</gene>
<dbReference type="Proteomes" id="UP001341135">
    <property type="component" value="Chromosome"/>
</dbReference>
<name>A0ABN6ZPU9_9CREN</name>
<organism evidence="2 3">
    <name type="scientific">Pyrodictium abyssi</name>
    <dbReference type="NCBI Taxonomy" id="54256"/>
    <lineage>
        <taxon>Archaea</taxon>
        <taxon>Thermoproteota</taxon>
        <taxon>Thermoprotei</taxon>
        <taxon>Desulfurococcales</taxon>
        <taxon>Pyrodictiaceae</taxon>
        <taxon>Pyrodictium</taxon>
    </lineage>
</organism>
<evidence type="ECO:0000313" key="3">
    <source>
        <dbReference type="Proteomes" id="UP001341135"/>
    </source>
</evidence>
<protein>
    <submittedName>
        <fullName evidence="2">Uncharacterized protein</fullName>
    </submittedName>
</protein>